<dbReference type="PRINTS" id="PR00171">
    <property type="entry name" value="SUGRTRNSPORT"/>
</dbReference>
<dbReference type="PANTHER" id="PTHR23500:SF44">
    <property type="entry name" value="SUGAR TRANSPORT PROTEIN 5"/>
    <property type="match status" value="1"/>
</dbReference>
<dbReference type="Proteomes" id="UP000824469">
    <property type="component" value="Unassembled WGS sequence"/>
</dbReference>
<evidence type="ECO:0000256" key="10">
    <source>
        <dbReference type="SAM" id="Phobius"/>
    </source>
</evidence>
<dbReference type="EMBL" id="JAHRHJ020000244">
    <property type="protein sequence ID" value="KAH9294284.1"/>
    <property type="molecule type" value="Genomic_DNA"/>
</dbReference>
<evidence type="ECO:0000256" key="2">
    <source>
        <dbReference type="ARBA" id="ARBA00010992"/>
    </source>
</evidence>
<sequence>MAGGGFVSSSSGPVKNYEGGITVFVLVTCIVAATGGLIFGYDIGISGGVTSMPSFLKKFFPKVYRKEISAKPNDYCKFDSQILTSFTSSLYIAGLVSSLSASSVTRAFGRKVSMVTGGLSFFIGAALNGAAVNVGMLIIGRIMLGFGVGFANQSVPIYLSEMAPPKLRGALNIGFQLFIAIGVVTANLINYGTAKIDKWGWRLSLGLAAVPAVIMVAGSLTLPETPNSLIERGQRERAKAMLQRIRGTPNVQEELDDLIQASEYSMTVRHPFRNILTKKYRPQFVMAVLIPFFQQMTGINVIAFYAPVLFRTIGFGSDAALMSAVILGVVNLVSIIVSIFIVDKYGRRFLFLQGGVQMVIFQVIMSAILGTKLGTSGHGGMSKGYSMFMVVSMCLYAAGFGWSWGPLSWLVPSEIFPLEIRSAGQSINVAVNLITTFIFAQVFLTMLCHFKYAIFLFYAAWVVVMTLFIYFFLPETKNVPMEEMTRVWEGHWFWRRWAHHRAEHSNVDVQMVNGAHQTESSATPSHNKP</sequence>
<dbReference type="PROSITE" id="PS00217">
    <property type="entry name" value="SUGAR_TRANSPORT_2"/>
    <property type="match status" value="1"/>
</dbReference>
<dbReference type="GO" id="GO:0016020">
    <property type="term" value="C:membrane"/>
    <property type="evidence" value="ECO:0007669"/>
    <property type="project" value="UniProtKB-SubCell"/>
</dbReference>
<keyword evidence="8 10" id="KW-0472">Membrane</keyword>
<feature type="transmembrane region" description="Helical" evidence="10">
    <location>
        <begin position="21"/>
        <end position="41"/>
    </location>
</feature>
<dbReference type="NCBIfam" id="TIGR00879">
    <property type="entry name" value="SP"/>
    <property type="match status" value="1"/>
</dbReference>
<keyword evidence="4" id="KW-0762">Sugar transport</keyword>
<dbReference type="GO" id="GO:0015293">
    <property type="term" value="F:symporter activity"/>
    <property type="evidence" value="ECO:0007669"/>
    <property type="project" value="UniProtKB-KW"/>
</dbReference>
<dbReference type="InterPro" id="IPR045262">
    <property type="entry name" value="STP/PLT_plant"/>
</dbReference>
<dbReference type="OMA" id="AGWTVIM"/>
<dbReference type="InterPro" id="IPR005828">
    <property type="entry name" value="MFS_sugar_transport-like"/>
</dbReference>
<comment type="similarity">
    <text evidence="2 9">Belongs to the major facilitator superfamily. Sugar transporter (TC 2.A.1.1) family.</text>
</comment>
<evidence type="ECO:0000313" key="13">
    <source>
        <dbReference type="Proteomes" id="UP000824469"/>
    </source>
</evidence>
<dbReference type="InterPro" id="IPR036259">
    <property type="entry name" value="MFS_trans_sf"/>
</dbReference>
<feature type="transmembrane region" description="Helical" evidence="10">
    <location>
        <begin position="349"/>
        <end position="370"/>
    </location>
</feature>
<evidence type="ECO:0000313" key="12">
    <source>
        <dbReference type="EMBL" id="KAH9294284.1"/>
    </source>
</evidence>
<evidence type="ECO:0000256" key="4">
    <source>
        <dbReference type="ARBA" id="ARBA00022597"/>
    </source>
</evidence>
<dbReference type="PROSITE" id="PS00216">
    <property type="entry name" value="SUGAR_TRANSPORT_1"/>
    <property type="match status" value="1"/>
</dbReference>
<keyword evidence="13" id="KW-1185">Reference proteome</keyword>
<dbReference type="Pfam" id="PF00083">
    <property type="entry name" value="Sugar_tr"/>
    <property type="match status" value="1"/>
</dbReference>
<evidence type="ECO:0000256" key="7">
    <source>
        <dbReference type="ARBA" id="ARBA00022989"/>
    </source>
</evidence>
<evidence type="ECO:0000256" key="3">
    <source>
        <dbReference type="ARBA" id="ARBA00022448"/>
    </source>
</evidence>
<evidence type="ECO:0000256" key="1">
    <source>
        <dbReference type="ARBA" id="ARBA00004141"/>
    </source>
</evidence>
<feature type="transmembrane region" description="Helical" evidence="10">
    <location>
        <begin position="112"/>
        <end position="132"/>
    </location>
</feature>
<feature type="transmembrane region" description="Helical" evidence="10">
    <location>
        <begin position="171"/>
        <end position="189"/>
    </location>
</feature>
<protein>
    <recommendedName>
        <fullName evidence="11">Major facilitator superfamily (MFS) profile domain-containing protein</fullName>
    </recommendedName>
</protein>
<feature type="transmembrane region" description="Helical" evidence="10">
    <location>
        <begin position="320"/>
        <end position="342"/>
    </location>
</feature>
<dbReference type="CDD" id="cd17361">
    <property type="entry name" value="MFS_STP"/>
    <property type="match status" value="1"/>
</dbReference>
<dbReference type="PROSITE" id="PS50850">
    <property type="entry name" value="MFS"/>
    <property type="match status" value="1"/>
</dbReference>
<comment type="subcellular location">
    <subcellularLocation>
        <location evidence="1">Membrane</location>
        <topology evidence="1">Multi-pass membrane protein</topology>
    </subcellularLocation>
</comment>
<keyword evidence="5 10" id="KW-0812">Transmembrane</keyword>
<dbReference type="InterPro" id="IPR020846">
    <property type="entry name" value="MFS_dom"/>
</dbReference>
<name>A0AA38CBV2_TAXCH</name>
<dbReference type="AlphaFoldDB" id="A0AA38CBV2"/>
<organism evidence="12 13">
    <name type="scientific">Taxus chinensis</name>
    <name type="common">Chinese yew</name>
    <name type="synonym">Taxus wallichiana var. chinensis</name>
    <dbReference type="NCBI Taxonomy" id="29808"/>
    <lineage>
        <taxon>Eukaryota</taxon>
        <taxon>Viridiplantae</taxon>
        <taxon>Streptophyta</taxon>
        <taxon>Embryophyta</taxon>
        <taxon>Tracheophyta</taxon>
        <taxon>Spermatophyta</taxon>
        <taxon>Pinopsida</taxon>
        <taxon>Pinidae</taxon>
        <taxon>Conifers II</taxon>
        <taxon>Cupressales</taxon>
        <taxon>Taxaceae</taxon>
        <taxon>Taxus</taxon>
    </lineage>
</organism>
<keyword evidence="6" id="KW-0769">Symport</keyword>
<dbReference type="InterPro" id="IPR044778">
    <property type="entry name" value="MFS_STP/MST-like_plant"/>
</dbReference>
<dbReference type="InterPro" id="IPR003663">
    <property type="entry name" value="Sugar/inositol_transpt"/>
</dbReference>
<accession>A0AA38CBV2</accession>
<gene>
    <name evidence="12" type="ORF">KI387_040513</name>
</gene>
<dbReference type="PANTHER" id="PTHR23500">
    <property type="entry name" value="SOLUTE CARRIER FAMILY 2, FACILITATED GLUCOSE TRANSPORTER"/>
    <property type="match status" value="1"/>
</dbReference>
<dbReference type="GO" id="GO:0015145">
    <property type="term" value="F:monosaccharide transmembrane transporter activity"/>
    <property type="evidence" value="ECO:0007669"/>
    <property type="project" value="InterPro"/>
</dbReference>
<feature type="transmembrane region" description="Helical" evidence="10">
    <location>
        <begin position="426"/>
        <end position="446"/>
    </location>
</feature>
<feature type="transmembrane region" description="Helical" evidence="10">
    <location>
        <begin position="452"/>
        <end position="473"/>
    </location>
</feature>
<evidence type="ECO:0000256" key="5">
    <source>
        <dbReference type="ARBA" id="ARBA00022692"/>
    </source>
</evidence>
<reference evidence="12 13" key="1">
    <citation type="journal article" date="2021" name="Nat. Plants">
        <title>The Taxus genome provides insights into paclitaxel biosynthesis.</title>
        <authorList>
            <person name="Xiong X."/>
            <person name="Gou J."/>
            <person name="Liao Q."/>
            <person name="Li Y."/>
            <person name="Zhou Q."/>
            <person name="Bi G."/>
            <person name="Li C."/>
            <person name="Du R."/>
            <person name="Wang X."/>
            <person name="Sun T."/>
            <person name="Guo L."/>
            <person name="Liang H."/>
            <person name="Lu P."/>
            <person name="Wu Y."/>
            <person name="Zhang Z."/>
            <person name="Ro D.K."/>
            <person name="Shang Y."/>
            <person name="Huang S."/>
            <person name="Yan J."/>
        </authorList>
    </citation>
    <scope>NUCLEOTIDE SEQUENCE [LARGE SCALE GENOMIC DNA]</scope>
    <source>
        <strain evidence="12">Ta-2019</strain>
    </source>
</reference>
<evidence type="ECO:0000256" key="9">
    <source>
        <dbReference type="RuleBase" id="RU003346"/>
    </source>
</evidence>
<dbReference type="FunFam" id="1.20.1250.20:FF:000002">
    <property type="entry name" value="Sugar transport protein 13"/>
    <property type="match status" value="1"/>
</dbReference>
<keyword evidence="7 10" id="KW-1133">Transmembrane helix</keyword>
<dbReference type="SUPFAM" id="SSF103473">
    <property type="entry name" value="MFS general substrate transporter"/>
    <property type="match status" value="1"/>
</dbReference>
<dbReference type="Gene3D" id="1.20.1250.20">
    <property type="entry name" value="MFS general substrate transporter like domains"/>
    <property type="match status" value="1"/>
</dbReference>
<feature type="domain" description="Major facilitator superfamily (MFS) profile" evidence="11">
    <location>
        <begin position="28"/>
        <end position="477"/>
    </location>
</feature>
<feature type="transmembrane region" description="Helical" evidence="10">
    <location>
        <begin position="284"/>
        <end position="308"/>
    </location>
</feature>
<feature type="transmembrane region" description="Helical" evidence="10">
    <location>
        <begin position="82"/>
        <end position="100"/>
    </location>
</feature>
<evidence type="ECO:0000259" key="11">
    <source>
        <dbReference type="PROSITE" id="PS50850"/>
    </source>
</evidence>
<dbReference type="InterPro" id="IPR005829">
    <property type="entry name" value="Sugar_transporter_CS"/>
</dbReference>
<feature type="transmembrane region" description="Helical" evidence="10">
    <location>
        <begin position="385"/>
        <end position="405"/>
    </location>
</feature>
<proteinExistence type="inferred from homology"/>
<evidence type="ECO:0000256" key="6">
    <source>
        <dbReference type="ARBA" id="ARBA00022847"/>
    </source>
</evidence>
<comment type="caution">
    <text evidence="12">The sequence shown here is derived from an EMBL/GenBank/DDBJ whole genome shotgun (WGS) entry which is preliminary data.</text>
</comment>
<keyword evidence="3 9" id="KW-0813">Transport</keyword>
<evidence type="ECO:0000256" key="8">
    <source>
        <dbReference type="ARBA" id="ARBA00023136"/>
    </source>
</evidence>